<dbReference type="EMBL" id="SMBI01000001">
    <property type="protein sequence ID" value="TCU29529.1"/>
    <property type="molecule type" value="Genomic_DNA"/>
</dbReference>
<evidence type="ECO:0000313" key="1">
    <source>
        <dbReference type="EMBL" id="TCU29529.1"/>
    </source>
</evidence>
<proteinExistence type="predicted"/>
<dbReference type="Proteomes" id="UP000295021">
    <property type="component" value="Unassembled WGS sequence"/>
</dbReference>
<evidence type="ECO:0000313" key="2">
    <source>
        <dbReference type="Proteomes" id="UP000295021"/>
    </source>
</evidence>
<reference evidence="1 2" key="1">
    <citation type="submission" date="2019-03" db="EMBL/GenBank/DDBJ databases">
        <title>Genomic Encyclopedia of Type Strains, Phase IV (KMG-V): Genome sequencing to study the core and pangenomes of soil and plant-associated prokaryotes.</title>
        <authorList>
            <person name="Whitman W."/>
        </authorList>
    </citation>
    <scope>NUCLEOTIDE SEQUENCE [LARGE SCALE GENOMIC DNA]</scope>
    <source>
        <strain evidence="1 2">FB403</strain>
    </source>
</reference>
<organism evidence="1 2">
    <name type="scientific">Rhizobium laguerreae</name>
    <dbReference type="NCBI Taxonomy" id="1076926"/>
    <lineage>
        <taxon>Bacteria</taxon>
        <taxon>Pseudomonadati</taxon>
        <taxon>Pseudomonadota</taxon>
        <taxon>Alphaproteobacteria</taxon>
        <taxon>Hyphomicrobiales</taxon>
        <taxon>Rhizobiaceae</taxon>
        <taxon>Rhizobium/Agrobacterium group</taxon>
        <taxon>Rhizobium</taxon>
    </lineage>
</organism>
<sequence>MTEWITHALPTARNSRCVTVTYMVPAGFCVIFVTTTRMSGSLRVDWPGADAMGYDTEFAKRKFPEQALEIEQLTSRNESFRELCHDFSIADELVQDWESSMAPGRDERYAEALELRDWLGKEIHTMLDLAKVVPFPAAR</sequence>
<gene>
    <name evidence="1" type="ORF">EV131_10110</name>
</gene>
<protein>
    <submittedName>
        <fullName evidence="1">Uncharacterized protein</fullName>
    </submittedName>
</protein>
<name>A0AAX2QSX9_9HYPH</name>
<dbReference type="AlphaFoldDB" id="A0AAX2QSX9"/>
<comment type="caution">
    <text evidence="1">The sequence shown here is derived from an EMBL/GenBank/DDBJ whole genome shotgun (WGS) entry which is preliminary data.</text>
</comment>
<dbReference type="RefSeq" id="WP_376775447.1">
    <property type="nucleotide sequence ID" value="NZ_JAAXQQ010000006.1"/>
</dbReference>
<accession>A0AAX2QSX9</accession>